<evidence type="ECO:0000313" key="1">
    <source>
        <dbReference type="EMBL" id="NSG30628.1"/>
    </source>
</evidence>
<sequence length="346" mass="41115">MIKTKIKRIEELNDKYLIMNEKEMKFLRKCLKSRKQDVRWTAAEILVGWYTPENERLLYNLTYDKAELVCVEAADALCIGRTRRSLSRLRDLMEDERTLVRGYAVASFFQVWVNCFSWNEKSMRAYLCFEETMEAEENKTWVKLFYEQNKIRARGKKGFEKLFYILKHGSNHYVKASAIQIAKDMRSIFNQEEINAGLEKAIDSLEYEYQKEDIKKYIQTKEPIKILLLDQTNSGVTQLLEYMGEEETEMYVRSAGLHPSGKIEKWVLDILLKEDDITRYQCSSPIEELCKYDYLVPVGIHLDEKAYPFQRIYTGYQDFDKKQISREEAKEMICRIEADLEKENHF</sequence>
<dbReference type="InterPro" id="IPR011989">
    <property type="entry name" value="ARM-like"/>
</dbReference>
<accession>A0ABX2GYF3</accession>
<dbReference type="Gene3D" id="1.25.10.10">
    <property type="entry name" value="Leucine-rich Repeat Variant"/>
    <property type="match status" value="1"/>
</dbReference>
<dbReference type="RefSeq" id="WP_173866552.1">
    <property type="nucleotide sequence ID" value="NZ_JAAWUU010000036.1"/>
</dbReference>
<evidence type="ECO:0008006" key="3">
    <source>
        <dbReference type="Google" id="ProtNLM"/>
    </source>
</evidence>
<organism evidence="1 2">
    <name type="scientific">Faecalicatena fissicatena</name>
    <dbReference type="NCBI Taxonomy" id="290055"/>
    <lineage>
        <taxon>Bacteria</taxon>
        <taxon>Bacillati</taxon>
        <taxon>Bacillota</taxon>
        <taxon>Clostridia</taxon>
        <taxon>Lachnospirales</taxon>
        <taxon>Lachnospiraceae</taxon>
        <taxon>Faecalicatena</taxon>
    </lineage>
</organism>
<protein>
    <recommendedName>
        <fullName evidence="3">HEAT repeat domain-containing protein</fullName>
    </recommendedName>
</protein>
<dbReference type="InterPro" id="IPR016024">
    <property type="entry name" value="ARM-type_fold"/>
</dbReference>
<gene>
    <name evidence="1" type="ORF">HFM93_10130</name>
</gene>
<name>A0ABX2GYF3_9FIRM</name>
<reference evidence="1 2" key="1">
    <citation type="journal article" date="2020" name="Cell Host Microbe">
        <title>Functional and Genomic Variation between Human-Derived Isolates of Lachnospiraceae Reveals Inter- and Intra-Species Diversity.</title>
        <authorList>
            <person name="Sorbara M.T."/>
            <person name="Littmann E.R."/>
            <person name="Fontana E."/>
            <person name="Moody T.U."/>
            <person name="Kohout C.E."/>
            <person name="Gjonbalaj M."/>
            <person name="Eaton V."/>
            <person name="Seok R."/>
            <person name="Leiner I.M."/>
            <person name="Pamer E.G."/>
        </authorList>
    </citation>
    <scope>NUCLEOTIDE SEQUENCE [LARGE SCALE GENOMIC DNA]</scope>
    <source>
        <strain evidence="1 2">MSK.14.16</strain>
    </source>
</reference>
<comment type="caution">
    <text evidence="1">The sequence shown here is derived from an EMBL/GenBank/DDBJ whole genome shotgun (WGS) entry which is preliminary data.</text>
</comment>
<keyword evidence="2" id="KW-1185">Reference proteome</keyword>
<proteinExistence type="predicted"/>
<dbReference type="Proteomes" id="UP000821846">
    <property type="component" value="Unassembled WGS sequence"/>
</dbReference>
<evidence type="ECO:0000313" key="2">
    <source>
        <dbReference type="Proteomes" id="UP000821846"/>
    </source>
</evidence>
<dbReference type="SUPFAM" id="SSF48371">
    <property type="entry name" value="ARM repeat"/>
    <property type="match status" value="1"/>
</dbReference>
<dbReference type="EMBL" id="JAAWUZ010000037">
    <property type="protein sequence ID" value="NSG30628.1"/>
    <property type="molecule type" value="Genomic_DNA"/>
</dbReference>